<dbReference type="AlphaFoldDB" id="A0A6G9QHZ1"/>
<evidence type="ECO:0000256" key="1">
    <source>
        <dbReference type="SAM" id="SignalP"/>
    </source>
</evidence>
<evidence type="ECO:0000313" key="2">
    <source>
        <dbReference type="EMBL" id="QIR13677.1"/>
    </source>
</evidence>
<protein>
    <recommendedName>
        <fullName evidence="4">DUF3352 domain-containing protein</fullName>
    </recommendedName>
</protein>
<feature type="chain" id="PRO_5026298852" description="DUF3352 domain-containing protein" evidence="1">
    <location>
        <begin position="23"/>
        <end position="572"/>
    </location>
</feature>
<dbReference type="KEGG" id="saes:HBH39_03460"/>
<keyword evidence="3" id="KW-1185">Reference proteome</keyword>
<sequence>MKKLAVAAVVLAIGAGAYYVSQQPNSVVSNPVIDNIPADTLMFSGQLTPFPAKDYLTSFASKYQQTGVDDLAMFSEYDLPQEKFLMSLYQQNLKLLTEPEKFLAYYGLADSFQSYFYTLGALPVMKIEIANADAFWAELDRAEQDSGLTHQVQSMVGIDYRAYSLLDDSEEERIDIIFAIDKGWLTITFNTSFNAPELLETALGAKQVDNPITATTMLQDIIHKHGFAKDSVSFINHVELIKGLTSLDGNRLAKQISKLASSQQDDPFAKLRSPECQSELMSIANNWPRTVMGFDTYLIKPTETTLDLRAVVESHNQVILGALTKLRGFIPDFGKDAINHLLSVGVGMDVGQLAPTLNTIWKDLQTPEFSCQLLAESQYELKQLNPAMIGMFTGMANGVKGVNLTVLDYQLAEDNYGSPIVNELDALFSLSADNPTMLIEMVKPFFPPLAQINLPSDGTAVDVTSLLMLPTEFRVQAKMALKGQHLVVYSGDKAEQLADKLAEQTLTANGLVNVGVDYQKMLTPLITAIEQNGEPLPEELLMMKDYNMRIQLSVDVTDKGIEIGSMMQSKAL</sequence>
<evidence type="ECO:0008006" key="4">
    <source>
        <dbReference type="Google" id="ProtNLM"/>
    </source>
</evidence>
<organism evidence="2 3">
    <name type="scientific">Shewanella aestuarii</name>
    <dbReference type="NCBI Taxonomy" id="1028752"/>
    <lineage>
        <taxon>Bacteria</taxon>
        <taxon>Pseudomonadati</taxon>
        <taxon>Pseudomonadota</taxon>
        <taxon>Gammaproteobacteria</taxon>
        <taxon>Alteromonadales</taxon>
        <taxon>Shewanellaceae</taxon>
        <taxon>Shewanella</taxon>
    </lineage>
</organism>
<accession>A0A6G9QHZ1</accession>
<evidence type="ECO:0000313" key="3">
    <source>
        <dbReference type="Proteomes" id="UP000502608"/>
    </source>
</evidence>
<dbReference type="RefSeq" id="WP_167675651.1">
    <property type="nucleotide sequence ID" value="NZ_CP050313.1"/>
</dbReference>
<dbReference type="EMBL" id="CP050313">
    <property type="protein sequence ID" value="QIR13677.1"/>
    <property type="molecule type" value="Genomic_DNA"/>
</dbReference>
<gene>
    <name evidence="2" type="ORF">HBH39_03460</name>
</gene>
<proteinExistence type="predicted"/>
<reference evidence="2 3" key="1">
    <citation type="submission" date="2020-03" db="EMBL/GenBank/DDBJ databases">
        <title>Complete genome sequence of Shewanella sp.</title>
        <authorList>
            <person name="Kim Y.-S."/>
            <person name="Kim S.-J."/>
            <person name="Jung H.-K."/>
            <person name="Kim K.-H."/>
        </authorList>
    </citation>
    <scope>NUCLEOTIDE SEQUENCE [LARGE SCALE GENOMIC DNA]</scope>
    <source>
        <strain evidence="2 3">PN3F2</strain>
    </source>
</reference>
<feature type="signal peptide" evidence="1">
    <location>
        <begin position="1"/>
        <end position="22"/>
    </location>
</feature>
<dbReference type="Proteomes" id="UP000502608">
    <property type="component" value="Chromosome"/>
</dbReference>
<name>A0A6G9QHZ1_9GAMM</name>
<keyword evidence="1" id="KW-0732">Signal</keyword>